<gene>
    <name evidence="2" type="ORF">FE263_20770</name>
</gene>
<accession>A0A5R9J103</accession>
<name>A0A5R9J103_9PROT</name>
<dbReference type="RefSeq" id="WP_138327963.1">
    <property type="nucleotide sequence ID" value="NZ_VCDI01000012.1"/>
</dbReference>
<protein>
    <submittedName>
        <fullName evidence="2">Uncharacterized protein</fullName>
    </submittedName>
</protein>
<proteinExistence type="predicted"/>
<evidence type="ECO:0000313" key="2">
    <source>
        <dbReference type="EMBL" id="TLU70629.1"/>
    </source>
</evidence>
<evidence type="ECO:0000313" key="3">
    <source>
        <dbReference type="Proteomes" id="UP000305654"/>
    </source>
</evidence>
<dbReference type="AlphaFoldDB" id="A0A5R9J103"/>
<feature type="region of interest" description="Disordered" evidence="1">
    <location>
        <begin position="52"/>
        <end position="117"/>
    </location>
</feature>
<organism evidence="2 3">
    <name type="scientific">Lichenicoccus roseus</name>
    <dbReference type="NCBI Taxonomy" id="2683649"/>
    <lineage>
        <taxon>Bacteria</taxon>
        <taxon>Pseudomonadati</taxon>
        <taxon>Pseudomonadota</taxon>
        <taxon>Alphaproteobacteria</taxon>
        <taxon>Acetobacterales</taxon>
        <taxon>Acetobacteraceae</taxon>
        <taxon>Lichenicoccus</taxon>
    </lineage>
</organism>
<reference evidence="2 3" key="1">
    <citation type="submission" date="2019-05" db="EMBL/GenBank/DDBJ databases">
        <authorList>
            <person name="Pankratov T."/>
            <person name="Grouzdev D."/>
        </authorList>
    </citation>
    <scope>NUCLEOTIDE SEQUENCE [LARGE SCALE GENOMIC DNA]</scope>
    <source>
        <strain evidence="2 3">KEBCLARHB70R</strain>
    </source>
</reference>
<keyword evidence="3" id="KW-1185">Reference proteome</keyword>
<dbReference type="Proteomes" id="UP000305654">
    <property type="component" value="Unassembled WGS sequence"/>
</dbReference>
<sequence length="117" mass="12094">MIRLAEAQALLTRLAQAAPLAWRQDRLFRSAVIGMGVTLAVFLLRPGASHQDRTLPPLDVSPATPALLGPAGGSAALPAQGPSDPVPKIAPGHPLGDVTVAPTLDNDRFGTVTPGHR</sequence>
<feature type="compositionally biased region" description="Low complexity" evidence="1">
    <location>
        <begin position="61"/>
        <end position="83"/>
    </location>
</feature>
<dbReference type="EMBL" id="VCDI01000012">
    <property type="protein sequence ID" value="TLU70629.1"/>
    <property type="molecule type" value="Genomic_DNA"/>
</dbReference>
<evidence type="ECO:0000256" key="1">
    <source>
        <dbReference type="SAM" id="MobiDB-lite"/>
    </source>
</evidence>
<comment type="caution">
    <text evidence="2">The sequence shown here is derived from an EMBL/GenBank/DDBJ whole genome shotgun (WGS) entry which is preliminary data.</text>
</comment>